<accession>A0A6N1N4D1</accession>
<protein>
    <submittedName>
        <fullName evidence="1">Uncharacterized protein</fullName>
    </submittedName>
</protein>
<gene>
    <name evidence="1" type="ORF">FOB19_10970</name>
</gene>
<evidence type="ECO:0000313" key="2">
    <source>
        <dbReference type="Proteomes" id="UP000509126"/>
    </source>
</evidence>
<sequence length="104" mass="11292">MGNKYSDLSKIISEAVSLGREAAKTVDDGGTANNDRICISGLKGVRESTLNNAGINCYKHWSFPGTFILSSSFGQGNKNCKGLSVALDHMKNNGVDCYMHWQMD</sequence>
<dbReference type="AlphaFoldDB" id="A0A6N1N4D1"/>
<name>A0A6N1N4D1_ACILW</name>
<dbReference type="EMBL" id="CP054803">
    <property type="protein sequence ID" value="QKU21875.1"/>
    <property type="molecule type" value="Genomic_DNA"/>
</dbReference>
<reference evidence="1 2" key="1">
    <citation type="submission" date="2019-11" db="EMBL/GenBank/DDBJ databases">
        <title>FDA dAtabase for Regulatory Grade micrObial Sequences (FDA-ARGOS): Supporting development and validation of Infectious Disease Dx tests.</title>
        <authorList>
            <person name="Patel R."/>
            <person name="Rucinski S."/>
            <person name="Tallon L."/>
            <person name="Sadzewicz L."/>
            <person name="Vavikolanu K."/>
            <person name="Mehta A."/>
            <person name="Aluvathingal J."/>
            <person name="Nadendla S."/>
            <person name="Nandy P."/>
            <person name="Geyer C."/>
            <person name="Yan Y."/>
            <person name="Sichtig H."/>
        </authorList>
    </citation>
    <scope>NUCLEOTIDE SEQUENCE [LARGE SCALE GENOMIC DNA]</scope>
    <source>
        <strain evidence="1 2">FDAARGOS_557</strain>
    </source>
</reference>
<dbReference type="RefSeq" id="WP_174894519.1">
    <property type="nucleotide sequence ID" value="NZ_CP054803.1"/>
</dbReference>
<proteinExistence type="predicted"/>
<dbReference type="Proteomes" id="UP000509126">
    <property type="component" value="Chromosome"/>
</dbReference>
<organism evidence="1 2">
    <name type="scientific">Acinetobacter lwoffii</name>
    <dbReference type="NCBI Taxonomy" id="28090"/>
    <lineage>
        <taxon>Bacteria</taxon>
        <taxon>Pseudomonadati</taxon>
        <taxon>Pseudomonadota</taxon>
        <taxon>Gammaproteobacteria</taxon>
        <taxon>Moraxellales</taxon>
        <taxon>Moraxellaceae</taxon>
        <taxon>Acinetobacter</taxon>
    </lineage>
</organism>
<evidence type="ECO:0000313" key="1">
    <source>
        <dbReference type="EMBL" id="QKU21875.1"/>
    </source>
</evidence>